<dbReference type="InterPro" id="IPR047263">
    <property type="entry name" value="HNL-like_cupin"/>
</dbReference>
<keyword evidence="3" id="KW-0223">Dioxygenase</keyword>
<feature type="signal peptide" evidence="1">
    <location>
        <begin position="1"/>
        <end position="20"/>
    </location>
</feature>
<organism evidence="3 4">
    <name type="scientific">Zeaxanthinibacter enoshimensis</name>
    <dbReference type="NCBI Taxonomy" id="392009"/>
    <lineage>
        <taxon>Bacteria</taxon>
        <taxon>Pseudomonadati</taxon>
        <taxon>Bacteroidota</taxon>
        <taxon>Flavobacteriia</taxon>
        <taxon>Flavobacteriales</taxon>
        <taxon>Flavobacteriaceae</taxon>
        <taxon>Zeaxanthinibacter</taxon>
    </lineage>
</organism>
<protein>
    <submittedName>
        <fullName evidence="3">Quercetin dioxygenase-like cupin family protein</fullName>
    </submittedName>
</protein>
<dbReference type="InterPro" id="IPR014710">
    <property type="entry name" value="RmlC-like_jellyroll"/>
</dbReference>
<feature type="chain" id="PRO_5020807214" evidence="1">
    <location>
        <begin position="21"/>
        <end position="163"/>
    </location>
</feature>
<dbReference type="RefSeq" id="WP_133644036.1">
    <property type="nucleotide sequence ID" value="NZ_SNYI01000002.1"/>
</dbReference>
<gene>
    <name evidence="3" type="ORF">CLV82_1899</name>
</gene>
<dbReference type="CDD" id="cd02233">
    <property type="entry name" value="cupin_HNL-like"/>
    <property type="match status" value="1"/>
</dbReference>
<dbReference type="SUPFAM" id="SSF51182">
    <property type="entry name" value="RmlC-like cupins"/>
    <property type="match status" value="1"/>
</dbReference>
<evidence type="ECO:0000259" key="2">
    <source>
        <dbReference type="Pfam" id="PF07883"/>
    </source>
</evidence>
<sequence length="163" mass="18048">MRSKLLLPVALIAMMLISCKQEEDANLAENDTTEIFPKGEKITNSNFVGDAWVQMLITADSINRNSVGNVTFAPGARTNWHSHPNGQIILALEGTGYYQEKGSKKRILRKGDVVKCPANLPHWHGAGPDSEFVQLAITSRVSGPTEWLEAVTDEQYRSDHTKD</sequence>
<dbReference type="EMBL" id="SNYI01000002">
    <property type="protein sequence ID" value="TDQ31194.1"/>
    <property type="molecule type" value="Genomic_DNA"/>
</dbReference>
<proteinExistence type="predicted"/>
<evidence type="ECO:0000313" key="3">
    <source>
        <dbReference type="EMBL" id="TDQ31194.1"/>
    </source>
</evidence>
<dbReference type="InterPro" id="IPR013096">
    <property type="entry name" value="Cupin_2"/>
</dbReference>
<dbReference type="Proteomes" id="UP000295468">
    <property type="component" value="Unassembled WGS sequence"/>
</dbReference>
<dbReference type="Gene3D" id="2.60.120.10">
    <property type="entry name" value="Jelly Rolls"/>
    <property type="match status" value="1"/>
</dbReference>
<keyword evidence="4" id="KW-1185">Reference proteome</keyword>
<evidence type="ECO:0000313" key="4">
    <source>
        <dbReference type="Proteomes" id="UP000295468"/>
    </source>
</evidence>
<dbReference type="PANTHER" id="PTHR43698:SF1">
    <property type="entry name" value="BLL4564 PROTEIN"/>
    <property type="match status" value="1"/>
</dbReference>
<evidence type="ECO:0000256" key="1">
    <source>
        <dbReference type="SAM" id="SignalP"/>
    </source>
</evidence>
<keyword evidence="1" id="KW-0732">Signal</keyword>
<comment type="caution">
    <text evidence="3">The sequence shown here is derived from an EMBL/GenBank/DDBJ whole genome shotgun (WGS) entry which is preliminary data.</text>
</comment>
<dbReference type="Pfam" id="PF07883">
    <property type="entry name" value="Cupin_2"/>
    <property type="match status" value="1"/>
</dbReference>
<dbReference type="OrthoDB" id="9802489at2"/>
<dbReference type="AlphaFoldDB" id="A0A4R6TJX4"/>
<reference evidence="3 4" key="1">
    <citation type="submission" date="2019-03" db="EMBL/GenBank/DDBJ databases">
        <title>Genomic Encyclopedia of Archaeal and Bacterial Type Strains, Phase II (KMG-II): from individual species to whole genera.</title>
        <authorList>
            <person name="Goeker M."/>
        </authorList>
    </citation>
    <scope>NUCLEOTIDE SEQUENCE [LARGE SCALE GENOMIC DNA]</scope>
    <source>
        <strain evidence="3 4">DSM 18435</strain>
    </source>
</reference>
<name>A0A4R6TJX4_9FLAO</name>
<dbReference type="GO" id="GO:0051213">
    <property type="term" value="F:dioxygenase activity"/>
    <property type="evidence" value="ECO:0007669"/>
    <property type="project" value="UniProtKB-KW"/>
</dbReference>
<keyword evidence="3" id="KW-0560">Oxidoreductase</keyword>
<feature type="domain" description="Cupin type-2" evidence="2">
    <location>
        <begin position="70"/>
        <end position="126"/>
    </location>
</feature>
<accession>A0A4R6TJX4</accession>
<dbReference type="PROSITE" id="PS51257">
    <property type="entry name" value="PROKAR_LIPOPROTEIN"/>
    <property type="match status" value="1"/>
</dbReference>
<dbReference type="InterPro" id="IPR011051">
    <property type="entry name" value="RmlC_Cupin_sf"/>
</dbReference>
<dbReference type="PANTHER" id="PTHR43698">
    <property type="entry name" value="RIBD C-TERMINAL DOMAIN CONTAINING PROTEIN"/>
    <property type="match status" value="1"/>
</dbReference>